<keyword evidence="1" id="KW-0472">Membrane</keyword>
<accession>A0A5B9M867</accession>
<sequence length="88" mass="10018">MSSRSLWIQSDVAIFLLSPNGSVGSTVVCLTTVATREYRLMRIPKTLADHLIRWQSVPTDERQPGIREGTLPFAVLFYCLLVLLWRLI</sequence>
<evidence type="ECO:0000256" key="1">
    <source>
        <dbReference type="SAM" id="Phobius"/>
    </source>
</evidence>
<keyword evidence="1" id="KW-1133">Transmembrane helix</keyword>
<organism evidence="2 3">
    <name type="scientific">Stieleria maiorica</name>
    <dbReference type="NCBI Taxonomy" id="2795974"/>
    <lineage>
        <taxon>Bacteria</taxon>
        <taxon>Pseudomonadati</taxon>
        <taxon>Planctomycetota</taxon>
        <taxon>Planctomycetia</taxon>
        <taxon>Pirellulales</taxon>
        <taxon>Pirellulaceae</taxon>
        <taxon>Stieleria</taxon>
    </lineage>
</organism>
<feature type="transmembrane region" description="Helical" evidence="1">
    <location>
        <begin position="12"/>
        <end position="35"/>
    </location>
</feature>
<gene>
    <name evidence="2" type="ORF">Mal15_08930</name>
</gene>
<reference evidence="2 3" key="1">
    <citation type="submission" date="2019-02" db="EMBL/GenBank/DDBJ databases">
        <title>Planctomycetal bacteria perform biofilm scaping via a novel small molecule.</title>
        <authorList>
            <person name="Jeske O."/>
            <person name="Boedeker C."/>
            <person name="Wiegand S."/>
            <person name="Breitling P."/>
            <person name="Kallscheuer N."/>
            <person name="Jogler M."/>
            <person name="Rohde M."/>
            <person name="Petersen J."/>
            <person name="Medema M.H."/>
            <person name="Surup F."/>
            <person name="Jogler C."/>
        </authorList>
    </citation>
    <scope>NUCLEOTIDE SEQUENCE [LARGE SCALE GENOMIC DNA]</scope>
    <source>
        <strain evidence="2 3">Mal15</strain>
    </source>
</reference>
<keyword evidence="1" id="KW-0812">Transmembrane</keyword>
<name>A0A5B9M867_9BACT</name>
<evidence type="ECO:0000313" key="3">
    <source>
        <dbReference type="Proteomes" id="UP000321353"/>
    </source>
</evidence>
<keyword evidence="3" id="KW-1185">Reference proteome</keyword>
<proteinExistence type="predicted"/>
<dbReference type="Proteomes" id="UP000321353">
    <property type="component" value="Chromosome"/>
</dbReference>
<protein>
    <submittedName>
        <fullName evidence="2">Uncharacterized protein</fullName>
    </submittedName>
</protein>
<dbReference type="KEGG" id="smam:Mal15_08930"/>
<dbReference type="EMBL" id="CP036264">
    <property type="protein sequence ID" value="QEF96863.1"/>
    <property type="molecule type" value="Genomic_DNA"/>
</dbReference>
<dbReference type="AlphaFoldDB" id="A0A5B9M867"/>
<feature type="transmembrane region" description="Helical" evidence="1">
    <location>
        <begin position="70"/>
        <end position="87"/>
    </location>
</feature>
<evidence type="ECO:0000313" key="2">
    <source>
        <dbReference type="EMBL" id="QEF96863.1"/>
    </source>
</evidence>